<protein>
    <submittedName>
        <fullName evidence="1">Uncharacterized protein</fullName>
    </submittedName>
</protein>
<keyword evidence="2" id="KW-1185">Reference proteome</keyword>
<reference evidence="1 2" key="1">
    <citation type="submission" date="2019-09" db="EMBL/GenBank/DDBJ databases">
        <title>Draft genome of the ectomycorrhizal ascomycete Sphaerosporella brunnea.</title>
        <authorList>
            <consortium name="DOE Joint Genome Institute"/>
            <person name="Benucci G.M."/>
            <person name="Marozzi G."/>
            <person name="Antonielli L."/>
            <person name="Sanchez S."/>
            <person name="Marco P."/>
            <person name="Wang X."/>
            <person name="Falini L.B."/>
            <person name="Barry K."/>
            <person name="Haridas S."/>
            <person name="Lipzen A."/>
            <person name="Labutti K."/>
            <person name="Grigoriev I.V."/>
            <person name="Murat C."/>
            <person name="Martin F."/>
            <person name="Albertini E."/>
            <person name="Donnini D."/>
            <person name="Bonito G."/>
        </authorList>
    </citation>
    <scope>NUCLEOTIDE SEQUENCE [LARGE SCALE GENOMIC DNA]</scope>
    <source>
        <strain evidence="1 2">Sb_GMNB300</strain>
    </source>
</reference>
<name>A0A5J5EG40_9PEZI</name>
<sequence length="115" mass="12125">MLAEIRLWNTARTAAQVLGNRNYRLSPVGLGSDLVGYWPAEFGFALDFSNTRNTTTASGPNPGSGECPPLTSPEFETLSSIFHGIYDAATKPASGGGNWSSGRSLALTTQGFVVV</sequence>
<evidence type="ECO:0000313" key="2">
    <source>
        <dbReference type="Proteomes" id="UP000326924"/>
    </source>
</evidence>
<dbReference type="EMBL" id="VXIS01000390">
    <property type="protein sequence ID" value="KAA8893906.1"/>
    <property type="molecule type" value="Genomic_DNA"/>
</dbReference>
<dbReference type="Proteomes" id="UP000326924">
    <property type="component" value="Unassembled WGS sequence"/>
</dbReference>
<feature type="non-terminal residue" evidence="1">
    <location>
        <position position="115"/>
    </location>
</feature>
<evidence type="ECO:0000313" key="1">
    <source>
        <dbReference type="EMBL" id="KAA8893906.1"/>
    </source>
</evidence>
<proteinExistence type="predicted"/>
<dbReference type="AlphaFoldDB" id="A0A5J5EG40"/>
<dbReference type="OrthoDB" id="5322100at2759"/>
<dbReference type="InParanoid" id="A0A5J5EG40"/>
<accession>A0A5J5EG40</accession>
<comment type="caution">
    <text evidence="1">The sequence shown here is derived from an EMBL/GenBank/DDBJ whole genome shotgun (WGS) entry which is preliminary data.</text>
</comment>
<gene>
    <name evidence="1" type="ORF">FN846DRAFT_787263</name>
</gene>
<organism evidence="1 2">
    <name type="scientific">Sphaerosporella brunnea</name>
    <dbReference type="NCBI Taxonomy" id="1250544"/>
    <lineage>
        <taxon>Eukaryota</taxon>
        <taxon>Fungi</taxon>
        <taxon>Dikarya</taxon>
        <taxon>Ascomycota</taxon>
        <taxon>Pezizomycotina</taxon>
        <taxon>Pezizomycetes</taxon>
        <taxon>Pezizales</taxon>
        <taxon>Pyronemataceae</taxon>
        <taxon>Sphaerosporella</taxon>
    </lineage>
</organism>
<dbReference type="Gene3D" id="2.60.120.200">
    <property type="match status" value="1"/>
</dbReference>